<accession>A0A6B0UYZ1</accession>
<dbReference type="EMBL" id="GIFC01012661">
    <property type="protein sequence ID" value="MXU94744.1"/>
    <property type="molecule type" value="Transcribed_RNA"/>
</dbReference>
<protein>
    <submittedName>
        <fullName evidence="2">Uncharacterized protein</fullName>
    </submittedName>
</protein>
<feature type="region of interest" description="Disordered" evidence="1">
    <location>
        <begin position="81"/>
        <end position="138"/>
    </location>
</feature>
<sequence length="169" mass="17077">MFSAMAPLVTLAHGSVSFPAAMSLRSATIPCASFRDTEPLSHQRAPRGSLGWIEVARVVAAPRPPLALACTVRALATHANKTSSSPARCMSSGDAPVPPSSVAPAVSPSGVAGGTPYSLGGSPGTPKMVASTGGGTSGRMRLSRALTCLCTRAEPVCSRLKMSRSSPAC</sequence>
<proteinExistence type="predicted"/>
<organism evidence="2">
    <name type="scientific">Ixodes ricinus</name>
    <name type="common">Common tick</name>
    <name type="synonym">Acarus ricinus</name>
    <dbReference type="NCBI Taxonomy" id="34613"/>
    <lineage>
        <taxon>Eukaryota</taxon>
        <taxon>Metazoa</taxon>
        <taxon>Ecdysozoa</taxon>
        <taxon>Arthropoda</taxon>
        <taxon>Chelicerata</taxon>
        <taxon>Arachnida</taxon>
        <taxon>Acari</taxon>
        <taxon>Parasitiformes</taxon>
        <taxon>Ixodida</taxon>
        <taxon>Ixodoidea</taxon>
        <taxon>Ixodidae</taxon>
        <taxon>Ixodinae</taxon>
        <taxon>Ixodes</taxon>
    </lineage>
</organism>
<reference evidence="2" key="1">
    <citation type="submission" date="2019-12" db="EMBL/GenBank/DDBJ databases">
        <title>An insight into the sialome of adult female Ixodes ricinus ticks feeding for 6 days.</title>
        <authorList>
            <person name="Perner J."/>
            <person name="Ribeiro J.M.C."/>
        </authorList>
    </citation>
    <scope>NUCLEOTIDE SEQUENCE</scope>
    <source>
        <strain evidence="2">Semi-engorged</strain>
        <tissue evidence="2">Salivary glands</tissue>
    </source>
</reference>
<name>A0A6B0UYZ1_IXORI</name>
<evidence type="ECO:0000256" key="1">
    <source>
        <dbReference type="SAM" id="MobiDB-lite"/>
    </source>
</evidence>
<dbReference type="AlphaFoldDB" id="A0A6B0UYZ1"/>
<evidence type="ECO:0000313" key="2">
    <source>
        <dbReference type="EMBL" id="MXU94744.1"/>
    </source>
</evidence>